<reference evidence="2" key="1">
    <citation type="submission" date="2011-04" db="EMBL/GenBank/DDBJ databases">
        <title>The complete genome of Treponema brennaborense DSM 12168.</title>
        <authorList>
            <person name="Lucas S."/>
            <person name="Han J."/>
            <person name="Lapidus A."/>
            <person name="Bruce D."/>
            <person name="Goodwin L."/>
            <person name="Pitluck S."/>
            <person name="Peters L."/>
            <person name="Kyrpides N."/>
            <person name="Mavromatis K."/>
            <person name="Ivanova N."/>
            <person name="Mikhailova N."/>
            <person name="Pagani I."/>
            <person name="Teshima H."/>
            <person name="Detter J.C."/>
            <person name="Tapia R."/>
            <person name="Han C."/>
            <person name="Land M."/>
            <person name="Hauser L."/>
            <person name="Markowitz V."/>
            <person name="Cheng J.-F."/>
            <person name="Hugenholtz P."/>
            <person name="Woyke T."/>
            <person name="Wu D."/>
            <person name="Gronow S."/>
            <person name="Wellnitz S."/>
            <person name="Brambilla E."/>
            <person name="Klenk H.-P."/>
            <person name="Eisen J.A."/>
        </authorList>
    </citation>
    <scope>NUCLEOTIDE SEQUENCE [LARGE SCALE GENOMIC DNA]</scope>
    <source>
        <strain evidence="2">DSM 12168 / CIP 105900 / DD5/3</strain>
    </source>
</reference>
<organism evidence="1 2">
    <name type="scientific">Treponema brennaborense (strain DSM 12168 / CIP 105900 / DD5/3)</name>
    <dbReference type="NCBI Taxonomy" id="906968"/>
    <lineage>
        <taxon>Bacteria</taxon>
        <taxon>Pseudomonadati</taxon>
        <taxon>Spirochaetota</taxon>
        <taxon>Spirochaetia</taxon>
        <taxon>Spirochaetales</taxon>
        <taxon>Treponemataceae</taxon>
        <taxon>Treponema</taxon>
    </lineage>
</organism>
<dbReference type="OrthoDB" id="9851505at2"/>
<dbReference type="RefSeq" id="WP_013759123.1">
    <property type="nucleotide sequence ID" value="NC_015500.1"/>
</dbReference>
<dbReference type="PROSITE" id="PS51257">
    <property type="entry name" value="PROKAR_LIPOPROTEIN"/>
    <property type="match status" value="1"/>
</dbReference>
<proteinExistence type="predicted"/>
<evidence type="ECO:0000313" key="2">
    <source>
        <dbReference type="Proteomes" id="UP000006546"/>
    </source>
</evidence>
<dbReference type="HOGENOM" id="CLU_1199361_0_0_12"/>
<name>F4LJP0_TREBD</name>
<dbReference type="Proteomes" id="UP000006546">
    <property type="component" value="Chromosome"/>
</dbReference>
<sequence length="231" mass="24826">MKYIISFFAGGILFLLVSCSQMMSSGDADIFVRIAVESEKKSDAVVRIFAEGADGNMLTGATVLVYDTLKQVSPVKFDTQEWCYKITLPVPSDGIFRISVSSAVSAAAKEYTVPHFQCKGAPVVTLIQDSEGKSVFAGEKPSSAKDIQICWNTDGVAGTVYKVAVKTALEAVYTVSCEQAQVVIPAGTLLPNQTYYAQVQAQRIAGDAFFKNAPYYSVSVYTGSNVGFSLE</sequence>
<gene>
    <name evidence="1" type="ordered locus">Trebr_2005</name>
</gene>
<dbReference type="KEGG" id="tbe:Trebr_2005"/>
<evidence type="ECO:0000313" key="1">
    <source>
        <dbReference type="EMBL" id="AEE17420.1"/>
    </source>
</evidence>
<dbReference type="STRING" id="906968.Trebr_2005"/>
<dbReference type="eggNOG" id="ENOG5031EJN">
    <property type="taxonomic scope" value="Bacteria"/>
</dbReference>
<evidence type="ECO:0008006" key="3">
    <source>
        <dbReference type="Google" id="ProtNLM"/>
    </source>
</evidence>
<keyword evidence="2" id="KW-1185">Reference proteome</keyword>
<dbReference type="EMBL" id="CP002696">
    <property type="protein sequence ID" value="AEE17420.1"/>
    <property type="molecule type" value="Genomic_DNA"/>
</dbReference>
<dbReference type="AlphaFoldDB" id="F4LJP0"/>
<accession>F4LJP0</accession>
<protein>
    <recommendedName>
        <fullName evidence="3">Lipoprotein</fullName>
    </recommendedName>
</protein>